<keyword evidence="1" id="KW-0328">Glycosyltransferase</keyword>
<dbReference type="OrthoDB" id="3646807at2"/>
<dbReference type="RefSeq" id="WP_114590271.1">
    <property type="nucleotide sequence ID" value="NZ_CP031165.1"/>
</dbReference>
<evidence type="ECO:0000256" key="2">
    <source>
        <dbReference type="ARBA" id="ARBA00022679"/>
    </source>
</evidence>
<evidence type="ECO:0000259" key="3">
    <source>
        <dbReference type="Pfam" id="PF00534"/>
    </source>
</evidence>
<evidence type="ECO:0000256" key="1">
    <source>
        <dbReference type="ARBA" id="ARBA00022676"/>
    </source>
</evidence>
<dbReference type="InterPro" id="IPR028098">
    <property type="entry name" value="Glyco_trans_4-like_N"/>
</dbReference>
<dbReference type="Pfam" id="PF00534">
    <property type="entry name" value="Glycos_transf_1"/>
    <property type="match status" value="1"/>
</dbReference>
<dbReference type="GO" id="GO:0016757">
    <property type="term" value="F:glycosyltransferase activity"/>
    <property type="evidence" value="ECO:0007669"/>
    <property type="project" value="UniProtKB-KW"/>
</dbReference>
<evidence type="ECO:0000313" key="5">
    <source>
        <dbReference type="EMBL" id="AXV05465.1"/>
    </source>
</evidence>
<dbReference type="EMBL" id="CP031165">
    <property type="protein sequence ID" value="AXV05465.1"/>
    <property type="molecule type" value="Genomic_DNA"/>
</dbReference>
<reference evidence="5 6" key="1">
    <citation type="submission" date="2018-09" db="EMBL/GenBank/DDBJ databases">
        <title>Complete genome sequence of Euzebya sp. DY32-46 isolated from seawater of Pacific Ocean.</title>
        <authorList>
            <person name="Xu L."/>
            <person name="Wu Y.-H."/>
            <person name="Xu X.-W."/>
        </authorList>
    </citation>
    <scope>NUCLEOTIDE SEQUENCE [LARGE SCALE GENOMIC DNA]</scope>
    <source>
        <strain evidence="5 6">DY32-46</strain>
    </source>
</reference>
<name>A0A346XTB8_9ACTN</name>
<feature type="domain" description="Glycosyl transferase family 1" evidence="3">
    <location>
        <begin position="179"/>
        <end position="323"/>
    </location>
</feature>
<sequence>MSLKVLHVLDVLRPSGAETCLRVAGSMWDAEDISCDVLATGDELGPYAVQLREAGYRTGHLPLDDMRRFLRSFPRLVRSEGYDVVHIHVERANFHIALLSMWAGARVVQHVHNVFDFDGALRLERTVQRRIARALGVPFLGVSQDVVDNERTRYGIEAEVFLNWADIDRYRPPSDSQRAAARQALGLDEDAFVLASVANCHDFKNHDVVVRALARLPRDVVWLHVGAGSLLAQEQELAQQLGVSDRIQFLGQRDPLPSLHAADAFVMNSLYEGQGISAIEALAAGLPAVLSDVDGLRNLKGMDVPAVWCGTDVDTLVDAIEAIRTRPPQGTTDIMLKSFSPHERVPALAARYRSVAA</sequence>
<dbReference type="Proteomes" id="UP000264006">
    <property type="component" value="Chromosome"/>
</dbReference>
<keyword evidence="2 5" id="KW-0808">Transferase</keyword>
<dbReference type="AlphaFoldDB" id="A0A346XTB8"/>
<dbReference type="PANTHER" id="PTHR12526:SF510">
    <property type="entry name" value="D-INOSITOL 3-PHOSPHATE GLYCOSYLTRANSFERASE"/>
    <property type="match status" value="1"/>
</dbReference>
<dbReference type="KEGG" id="euz:DVS28_a0764"/>
<dbReference type="SUPFAM" id="SSF53756">
    <property type="entry name" value="UDP-Glycosyltransferase/glycogen phosphorylase"/>
    <property type="match status" value="1"/>
</dbReference>
<evidence type="ECO:0000259" key="4">
    <source>
        <dbReference type="Pfam" id="PF13439"/>
    </source>
</evidence>
<protein>
    <submittedName>
        <fullName evidence="5">Glycosyltransferase MshA involved in mycothiol biosynthesis</fullName>
    </submittedName>
</protein>
<proteinExistence type="predicted"/>
<dbReference type="PANTHER" id="PTHR12526">
    <property type="entry name" value="GLYCOSYLTRANSFERASE"/>
    <property type="match status" value="1"/>
</dbReference>
<organism evidence="5 6">
    <name type="scientific">Euzebya pacifica</name>
    <dbReference type="NCBI Taxonomy" id="1608957"/>
    <lineage>
        <taxon>Bacteria</taxon>
        <taxon>Bacillati</taxon>
        <taxon>Actinomycetota</taxon>
        <taxon>Nitriliruptoria</taxon>
        <taxon>Euzebyales</taxon>
    </lineage>
</organism>
<dbReference type="Pfam" id="PF13439">
    <property type="entry name" value="Glyco_transf_4"/>
    <property type="match status" value="1"/>
</dbReference>
<evidence type="ECO:0000313" key="6">
    <source>
        <dbReference type="Proteomes" id="UP000264006"/>
    </source>
</evidence>
<feature type="domain" description="Glycosyltransferase subfamily 4-like N-terminal" evidence="4">
    <location>
        <begin position="15"/>
        <end position="169"/>
    </location>
</feature>
<dbReference type="Gene3D" id="3.40.50.2000">
    <property type="entry name" value="Glycogen Phosphorylase B"/>
    <property type="match status" value="2"/>
</dbReference>
<gene>
    <name evidence="5" type="ORF">DVS28_a0764</name>
</gene>
<accession>A0A346XTB8</accession>
<keyword evidence="6" id="KW-1185">Reference proteome</keyword>
<dbReference type="InterPro" id="IPR001296">
    <property type="entry name" value="Glyco_trans_1"/>
</dbReference>